<dbReference type="GO" id="GO:0017136">
    <property type="term" value="F:histone deacetylase activity, NAD-dependent"/>
    <property type="evidence" value="ECO:0007669"/>
    <property type="project" value="TreeGrafter"/>
</dbReference>
<dbReference type="AlphaFoldDB" id="A0A194ALB9"/>
<evidence type="ECO:0000256" key="3">
    <source>
        <dbReference type="ARBA" id="ARBA00023027"/>
    </source>
</evidence>
<sequence length="255" mass="27824">MNTHQIERVAERMSRSAHCVVFTGAGISVESGIPPFRGADGLWSRYDPACLDISFFHNHPRDAWKAIREIFYDFMGRAEPNRAHQGIARLEQMDIVKSVITQNIDNLHQQAGSRVVCEYHGTTRTLSCTGCGRTIEAIKADLTTLPPGCADCGGVMKPDFVFFGEPIPEQAAQFSREEAGRADCMLIIGTTGEVMPASLLPPLAKDNGCFMVEINTEPSAYTKDITDVFLQGTATDMVSALVDAVERGKETLPGP</sequence>
<keyword evidence="2" id="KW-0808">Transferase</keyword>
<dbReference type="Proteomes" id="UP000095200">
    <property type="component" value="Unassembled WGS sequence"/>
</dbReference>
<dbReference type="InterPro" id="IPR003000">
    <property type="entry name" value="Sirtuin"/>
</dbReference>
<dbReference type="EMBL" id="BDFE01000017">
    <property type="protein sequence ID" value="GAU09469.1"/>
    <property type="molecule type" value="Genomic_DNA"/>
</dbReference>
<name>A0A194ALB9_9BACT</name>
<dbReference type="InterPro" id="IPR026590">
    <property type="entry name" value="Ssirtuin_cat_dom"/>
</dbReference>
<comment type="caution">
    <text evidence="6">The sequence shown here is derived from an EMBL/GenBank/DDBJ whole genome shotgun (WGS) entry which is preliminary data.</text>
</comment>
<feature type="domain" description="Deacetylase sirtuin-type" evidence="5">
    <location>
        <begin position="1"/>
        <end position="251"/>
    </location>
</feature>
<organism evidence="6 7">
    <name type="scientific">Desulfoplanes formicivorans</name>
    <dbReference type="NCBI Taxonomy" id="1592317"/>
    <lineage>
        <taxon>Bacteria</taxon>
        <taxon>Pseudomonadati</taxon>
        <taxon>Thermodesulfobacteriota</taxon>
        <taxon>Desulfovibrionia</taxon>
        <taxon>Desulfovibrionales</taxon>
        <taxon>Desulfoplanaceae</taxon>
        <taxon>Desulfoplanes</taxon>
    </lineage>
</organism>
<feature type="active site" description="Proton acceptor" evidence="4">
    <location>
        <position position="120"/>
    </location>
</feature>
<evidence type="ECO:0000313" key="6">
    <source>
        <dbReference type="EMBL" id="GAU09469.1"/>
    </source>
</evidence>
<dbReference type="PANTHER" id="PTHR11085">
    <property type="entry name" value="NAD-DEPENDENT PROTEIN DEACYLASE SIRTUIN-5, MITOCHONDRIAL-RELATED"/>
    <property type="match status" value="1"/>
</dbReference>
<dbReference type="PANTHER" id="PTHR11085:SF11">
    <property type="entry name" value="NAD-DEPENDENT PROTEIN DEACETYLASE"/>
    <property type="match status" value="1"/>
</dbReference>
<dbReference type="RefSeq" id="WP_069859688.1">
    <property type="nucleotide sequence ID" value="NZ_BDFE01000017.1"/>
</dbReference>
<dbReference type="PROSITE" id="PS50305">
    <property type="entry name" value="SIRTUIN"/>
    <property type="match status" value="1"/>
</dbReference>
<proteinExistence type="predicted"/>
<dbReference type="Gene3D" id="3.40.50.1220">
    <property type="entry name" value="TPP-binding domain"/>
    <property type="match status" value="1"/>
</dbReference>
<dbReference type="Pfam" id="PF02146">
    <property type="entry name" value="SIR2"/>
    <property type="match status" value="1"/>
</dbReference>
<evidence type="ECO:0000259" key="5">
    <source>
        <dbReference type="PROSITE" id="PS50305"/>
    </source>
</evidence>
<feature type="binding site" evidence="4">
    <location>
        <position position="131"/>
    </location>
    <ligand>
        <name>Zn(2+)</name>
        <dbReference type="ChEBI" id="CHEBI:29105"/>
    </ligand>
</feature>
<dbReference type="InterPro" id="IPR029035">
    <property type="entry name" value="DHS-like_NAD/FAD-binding_dom"/>
</dbReference>
<accession>A0A194ALB9</accession>
<feature type="binding site" evidence="4">
    <location>
        <position position="152"/>
    </location>
    <ligand>
        <name>Zn(2+)</name>
        <dbReference type="ChEBI" id="CHEBI:29105"/>
    </ligand>
</feature>
<dbReference type="Gene3D" id="3.30.1600.10">
    <property type="entry name" value="SIR2/SIRT2 'Small Domain"/>
    <property type="match status" value="1"/>
</dbReference>
<keyword evidence="4" id="KW-0479">Metal-binding</keyword>
<dbReference type="GO" id="GO:0070403">
    <property type="term" value="F:NAD+ binding"/>
    <property type="evidence" value="ECO:0007669"/>
    <property type="project" value="InterPro"/>
</dbReference>
<evidence type="ECO:0000256" key="1">
    <source>
        <dbReference type="ARBA" id="ARBA00012928"/>
    </source>
</evidence>
<keyword evidence="7" id="KW-1185">Reference proteome</keyword>
<dbReference type="CDD" id="cd01407">
    <property type="entry name" value="SIR2-fam"/>
    <property type="match status" value="1"/>
</dbReference>
<evidence type="ECO:0000256" key="4">
    <source>
        <dbReference type="PROSITE-ProRule" id="PRU00236"/>
    </source>
</evidence>
<evidence type="ECO:0000313" key="7">
    <source>
        <dbReference type="Proteomes" id="UP000095200"/>
    </source>
</evidence>
<keyword evidence="3" id="KW-0520">NAD</keyword>
<protein>
    <recommendedName>
        <fullName evidence="1">protein acetyllysine N-acetyltransferase</fullName>
        <ecNumber evidence="1">2.3.1.286</ecNumber>
    </recommendedName>
</protein>
<gene>
    <name evidence="6" type="ORF">DPF_2195</name>
</gene>
<keyword evidence="4" id="KW-0862">Zinc</keyword>
<evidence type="ECO:0000256" key="2">
    <source>
        <dbReference type="ARBA" id="ARBA00022679"/>
    </source>
</evidence>
<dbReference type="InterPro" id="IPR026591">
    <property type="entry name" value="Sirtuin_cat_small_dom_sf"/>
</dbReference>
<dbReference type="InterPro" id="IPR050134">
    <property type="entry name" value="NAD-dep_sirtuin_deacylases"/>
</dbReference>
<dbReference type="GO" id="GO:0046872">
    <property type="term" value="F:metal ion binding"/>
    <property type="evidence" value="ECO:0007669"/>
    <property type="project" value="UniProtKB-KW"/>
</dbReference>
<dbReference type="STRING" id="1592317.DPF_2195"/>
<feature type="binding site" evidence="4">
    <location>
        <position position="128"/>
    </location>
    <ligand>
        <name>Zn(2+)</name>
        <dbReference type="ChEBI" id="CHEBI:29105"/>
    </ligand>
</feature>
<dbReference type="SUPFAM" id="SSF52467">
    <property type="entry name" value="DHS-like NAD/FAD-binding domain"/>
    <property type="match status" value="1"/>
</dbReference>
<feature type="binding site" evidence="4">
    <location>
        <position position="149"/>
    </location>
    <ligand>
        <name>Zn(2+)</name>
        <dbReference type="ChEBI" id="CHEBI:29105"/>
    </ligand>
</feature>
<reference evidence="7" key="1">
    <citation type="submission" date="2016-06" db="EMBL/GenBank/DDBJ databases">
        <title>Draft genome sequence of Desulfoplanes formicivorans strain Pf12B.</title>
        <authorList>
            <person name="Watanabe M."/>
            <person name="Kojima H."/>
            <person name="Fukui M."/>
        </authorList>
    </citation>
    <scope>NUCLEOTIDE SEQUENCE [LARGE SCALE GENOMIC DNA]</scope>
    <source>
        <strain evidence="7">Pf12B</strain>
    </source>
</reference>
<dbReference type="NCBIfam" id="NF001753">
    <property type="entry name" value="PRK00481.1-3"/>
    <property type="match status" value="1"/>
</dbReference>
<dbReference type="EC" id="2.3.1.286" evidence="1"/>
<dbReference type="OrthoDB" id="9800582at2"/>